<dbReference type="Pfam" id="PF10350">
    <property type="entry name" value="DUF2428"/>
    <property type="match status" value="1"/>
</dbReference>
<dbReference type="Proteomes" id="UP000515204">
    <property type="component" value="Unplaced"/>
</dbReference>
<proteinExistence type="inferred from homology"/>
<dbReference type="Pfam" id="PF25151">
    <property type="entry name" value="TPR_Trm732_C"/>
    <property type="match status" value="1"/>
</dbReference>
<dbReference type="RefSeq" id="XP_014468566.1">
    <property type="nucleotide sequence ID" value="XM_014613080.1"/>
</dbReference>
<dbReference type="InterPro" id="IPR019442">
    <property type="entry name" value="THADA/TRM732_DUF2428"/>
</dbReference>
<feature type="domain" description="tRNA (32-2'-O)-methyltransferase regulator THADA-like TPR repeats region" evidence="5">
    <location>
        <begin position="6"/>
        <end position="223"/>
    </location>
</feature>
<gene>
    <name evidence="8" type="primary">LOC106741273</name>
</gene>
<dbReference type="InterPro" id="IPR051954">
    <property type="entry name" value="tRNA_methyltransferase_THADA"/>
</dbReference>
<evidence type="ECO:0000256" key="2">
    <source>
        <dbReference type="ARBA" id="ARBA00022694"/>
    </source>
</evidence>
<accession>A0A6P3WR78</accession>
<dbReference type="GeneID" id="106741273"/>
<sequence length="1318" mass="154177">MEELINKNQENTLSHYLNNLRILKQNGTLDIDENCTQHSLKWRNTLEYYVLETYVGHYSEECRLKTLALLVESRKSTLGFTSKELDMILLFLKYNLCEKMEYIPFIKKALKRLRDSLAVMRRRWTQQEKMRNHHKKQNITSEACENALFYQMSEQIECNIKDYTTFFINLREICVNNLYPDATYHRRRSSLQILLLMQEFLYNEFKDIEWRKEQVETIFQCLLLDTYEPNKEMAYQLLKYVNPILLNLHSKSQVQLIIKVALELGNSIRPIDSITAAYMLKISMLSPVIKNVLCDYYNIDDNVTEAMILQLVLLLYRKLQEALALAKQNIGMVIVKCSLYGYLFCIRSLLSDYNLRDAGMDKLWQDTVANIILLCFELNHTVSVVINNSSPEGHLPMDLETLNFDNDTSFPGKEIITPQMVLLCSWRTVKEVSHLFGLFATKASIQTNEFKNGLLTEEQFEQIMRHLVSLLCETKHRGAFEQVYVGFHQLCTRLWQLANRTLNILPIRCLHDTLIGITGLMPGYSKLCATRRSAGVPFLIQAVLSSALKNGDYPKKHFFHSVMKILLQFTKLEDTVNLWQKIKCIMYENSIFSCYKHLMEPRMENEYYDREVKPDVTEIKIHSMNILRALFRHSQLGDIVKNYIADGLVVAFKNYDGRTWAERNAATLLFSALIVRIFGVQRTKDHINLTTCNTMTGRLFFERYPSLLPFILEELRTFISTNDTMIKSNVQAILLLLSRLYINNFHETDNAWKTDELRNLVSQCAKSPVHQTRELAARALVPLLTESTVYGTLTNLLQLVLQTIQDVRDFRASANQIHGYLLQILKILWKFPSDKELLKPYEVIDLLTILQCILNYLKRRPDGFNRFPIATIYVDILHELYRAEKDIIDDCKMKDILHTLQQCLTEKDLSKPGQPWPGEQLYKISVIRLMLCVGKYSNFLQIVHNGQSKMFEIYSKLLITPEAEIQSIAWSTVSEVLTREQESKQRNLLGNYAIHVAVDFTKNLYKHNPDVQDALFDFLYNCLMNADEWFITDAFYKRREICILVLQKIHSHNANNVYLQRVNYLRLLGKCMATLIHKLTDKKLEMEYKEDIYRKVCDSNWIGSLCKDFRLSVFDILYDLFNEGDINAERCQPVLDWWTMILQLLVDDNMDIRREACKLICNIEPSNELECIEKMLPVFFRKFNDIIADKCPEIAISAFFCWSVSLLGDTDYEMDETDVFNKCRNYDVFEPVRISEMCYDLTKSVVQRYSIDSTLPLDIVKWINYRLDVNFATLSFKDIVRSYMSNVPTIEKELVEILDPTYRDKLLQVLACQKYAAL</sequence>
<evidence type="ECO:0000256" key="3">
    <source>
        <dbReference type="ARBA" id="ARBA00035698"/>
    </source>
</evidence>
<evidence type="ECO:0000259" key="6">
    <source>
        <dbReference type="Pfam" id="PF25151"/>
    </source>
</evidence>
<dbReference type="Pfam" id="PF25150">
    <property type="entry name" value="TPR_Trm732"/>
    <property type="match status" value="1"/>
</dbReference>
<dbReference type="CTD" id="63892"/>
<keyword evidence="7" id="KW-1185">Reference proteome</keyword>
<feature type="domain" description="DUF2428" evidence="4">
    <location>
        <begin position="367"/>
        <end position="661"/>
    </location>
</feature>
<dbReference type="InterPro" id="IPR016024">
    <property type="entry name" value="ARM-type_fold"/>
</dbReference>
<evidence type="ECO:0000313" key="8">
    <source>
        <dbReference type="RefSeq" id="XP_014468566.1"/>
    </source>
</evidence>
<comment type="similarity">
    <text evidence="1">Belongs to the THADA family.</text>
</comment>
<evidence type="ECO:0000259" key="4">
    <source>
        <dbReference type="Pfam" id="PF10350"/>
    </source>
</evidence>
<dbReference type="InterPro" id="IPR056843">
    <property type="entry name" value="THADA-like_TPR"/>
</dbReference>
<evidence type="ECO:0000259" key="5">
    <source>
        <dbReference type="Pfam" id="PF25150"/>
    </source>
</evidence>
<dbReference type="SUPFAM" id="SSF48371">
    <property type="entry name" value="ARM repeat"/>
    <property type="match status" value="1"/>
</dbReference>
<keyword evidence="2" id="KW-0819">tRNA processing</keyword>
<name>A0A6P3WR78_DINQU</name>
<feature type="domain" description="tRNA (32-2'-O)-methyltransferase regulator THADA-like C-terminal TPR repeats region" evidence="6">
    <location>
        <begin position="663"/>
        <end position="826"/>
    </location>
</feature>
<organism evidence="7 8">
    <name type="scientific">Dinoponera quadriceps</name>
    <name type="common">South American ant</name>
    <dbReference type="NCBI Taxonomy" id="609295"/>
    <lineage>
        <taxon>Eukaryota</taxon>
        <taxon>Metazoa</taxon>
        <taxon>Ecdysozoa</taxon>
        <taxon>Arthropoda</taxon>
        <taxon>Hexapoda</taxon>
        <taxon>Insecta</taxon>
        <taxon>Pterygota</taxon>
        <taxon>Neoptera</taxon>
        <taxon>Endopterygota</taxon>
        <taxon>Hymenoptera</taxon>
        <taxon>Apocrita</taxon>
        <taxon>Aculeata</taxon>
        <taxon>Formicoidea</taxon>
        <taxon>Formicidae</taxon>
        <taxon>Ponerinae</taxon>
        <taxon>Ponerini</taxon>
        <taxon>Dinoponera</taxon>
    </lineage>
</organism>
<protein>
    <recommendedName>
        <fullName evidence="3">tRNA (32-2'-O)-methyltransferase regulator THADA</fullName>
    </recommendedName>
</protein>
<dbReference type="GO" id="GO:0030488">
    <property type="term" value="P:tRNA methylation"/>
    <property type="evidence" value="ECO:0007669"/>
    <property type="project" value="TreeGrafter"/>
</dbReference>
<evidence type="ECO:0000256" key="1">
    <source>
        <dbReference type="ARBA" id="ARBA00010409"/>
    </source>
</evidence>
<dbReference type="InterPro" id="IPR056842">
    <property type="entry name" value="THADA-like_TPR_C"/>
</dbReference>
<dbReference type="GO" id="GO:0005829">
    <property type="term" value="C:cytosol"/>
    <property type="evidence" value="ECO:0007669"/>
    <property type="project" value="TreeGrafter"/>
</dbReference>
<dbReference type="OrthoDB" id="73997at2759"/>
<dbReference type="PANTHER" id="PTHR14387">
    <property type="entry name" value="THADA/DEATH RECEPTOR INTERACTING PROTEIN"/>
    <property type="match status" value="1"/>
</dbReference>
<dbReference type="PANTHER" id="PTHR14387:SF7">
    <property type="entry name" value="THYROID ADENOMA-ASSOCIATED PROTEIN"/>
    <property type="match status" value="1"/>
</dbReference>
<dbReference type="KEGG" id="dqu:106741273"/>
<evidence type="ECO:0000313" key="7">
    <source>
        <dbReference type="Proteomes" id="UP000515204"/>
    </source>
</evidence>
<reference evidence="8" key="1">
    <citation type="submission" date="2025-08" db="UniProtKB">
        <authorList>
            <consortium name="RefSeq"/>
        </authorList>
    </citation>
    <scope>IDENTIFICATION</scope>
</reference>